<organism evidence="2 3">
    <name type="scientific">Phytophthora cactorum</name>
    <dbReference type="NCBI Taxonomy" id="29920"/>
    <lineage>
        <taxon>Eukaryota</taxon>
        <taxon>Sar</taxon>
        <taxon>Stramenopiles</taxon>
        <taxon>Oomycota</taxon>
        <taxon>Peronosporomycetes</taxon>
        <taxon>Peronosporales</taxon>
        <taxon>Peronosporaceae</taxon>
        <taxon>Phytophthora</taxon>
    </lineage>
</organism>
<reference evidence="2" key="1">
    <citation type="submission" date="2021-01" db="EMBL/GenBank/DDBJ databases">
        <title>Phytophthora aleatoria, a newly-described species from Pinus radiata is distinct from Phytophthora cactorum isolates based on comparative genomics.</title>
        <authorList>
            <person name="Mcdougal R."/>
            <person name="Panda P."/>
            <person name="Williams N."/>
            <person name="Studholme D.J."/>
        </authorList>
    </citation>
    <scope>NUCLEOTIDE SEQUENCE</scope>
    <source>
        <strain evidence="2">NZFS 3830</strain>
    </source>
</reference>
<keyword evidence="1" id="KW-0472">Membrane</keyword>
<dbReference type="OrthoDB" id="98369at2759"/>
<dbReference type="EMBL" id="JAENGZ010001426">
    <property type="protein sequence ID" value="KAG6948156.1"/>
    <property type="molecule type" value="Genomic_DNA"/>
</dbReference>
<accession>A0A8T1TVC2</accession>
<protein>
    <submittedName>
        <fullName evidence="2">Uncharacterized protein</fullName>
    </submittedName>
</protein>
<dbReference type="Proteomes" id="UP000688947">
    <property type="component" value="Unassembled WGS sequence"/>
</dbReference>
<sequence>MDFPRELPMQFSYKYPTFYVRECYPQYHEMIMNLLKEGAQVVTVTGTSGVGTSVFFAYFLRRYSMEYFNITIITASFETEGEKSKMTKVVVWKAGVVIGQAEDQKSAIKEVDRTVIKEARSGLIYLYDGPPNRRPQNAQMVCFTSWNKTWFSCVKERLDRPKLVMPSQGTSGCCRRARFQDARPLTATKSADCRPSRAALPHHRRRCARMSVHGWKFRRESARCDLEYY</sequence>
<dbReference type="VEuPathDB" id="FungiDB:PC110_g12171"/>
<name>A0A8T1TVC2_9STRA</name>
<gene>
    <name evidence="2" type="ORF">JG687_00015656</name>
</gene>
<evidence type="ECO:0000256" key="1">
    <source>
        <dbReference type="SAM" id="Phobius"/>
    </source>
</evidence>
<evidence type="ECO:0000313" key="3">
    <source>
        <dbReference type="Proteomes" id="UP000688947"/>
    </source>
</evidence>
<keyword evidence="1" id="KW-1133">Transmembrane helix</keyword>
<keyword evidence="1" id="KW-0812">Transmembrane</keyword>
<evidence type="ECO:0000313" key="2">
    <source>
        <dbReference type="EMBL" id="KAG6948156.1"/>
    </source>
</evidence>
<dbReference type="AlphaFoldDB" id="A0A8T1TVC2"/>
<comment type="caution">
    <text evidence="2">The sequence shown here is derived from an EMBL/GenBank/DDBJ whole genome shotgun (WGS) entry which is preliminary data.</text>
</comment>
<proteinExistence type="predicted"/>
<feature type="transmembrane region" description="Helical" evidence="1">
    <location>
        <begin position="39"/>
        <end position="60"/>
    </location>
</feature>